<protein>
    <submittedName>
        <fullName evidence="2">Uncharacterized protein</fullName>
    </submittedName>
</protein>
<dbReference type="AlphaFoldDB" id="X8IWD3"/>
<comment type="caution">
    <text evidence="2">The sequence shown here is derived from an EMBL/GenBank/DDBJ whole genome shotgun (WGS) entry which is preliminary data.</text>
</comment>
<reference evidence="3" key="1">
    <citation type="journal article" date="2014" name="Genome Announc.">
        <title>Draft genome sequence of the plant-pathogenic soil fungus Rhizoctonia solani anastomosis group 3 strain Rhs1AP.</title>
        <authorList>
            <person name="Cubeta M.A."/>
            <person name="Thomas E."/>
            <person name="Dean R.A."/>
            <person name="Jabaji S."/>
            <person name="Neate S.M."/>
            <person name="Tavantzis S."/>
            <person name="Toda T."/>
            <person name="Vilgalys R."/>
            <person name="Bharathan N."/>
            <person name="Fedorova-Abrams N."/>
            <person name="Pakala S.B."/>
            <person name="Pakala S.M."/>
            <person name="Zafar N."/>
            <person name="Joardar V."/>
            <person name="Losada L."/>
            <person name="Nierman W.C."/>
        </authorList>
    </citation>
    <scope>NUCLEOTIDE SEQUENCE [LARGE SCALE GENOMIC DNA]</scope>
    <source>
        <strain evidence="3">AG-3</strain>
    </source>
</reference>
<feature type="region of interest" description="Disordered" evidence="1">
    <location>
        <begin position="1"/>
        <end position="53"/>
    </location>
</feature>
<accession>X8IWD3</accession>
<sequence>MADAQLPGGEDAVVGEPDTPSEQLAIHPEANIGHNQPAPANVAAQDPNNAAVQGEDLAPILVHPHPQDVFSPLLKSLGGQLPPEE</sequence>
<name>X8IWD3_9AGAM</name>
<proteinExistence type="predicted"/>
<dbReference type="EMBL" id="JATN01000322">
    <property type="protein sequence ID" value="EUC54030.1"/>
    <property type="molecule type" value="Genomic_DNA"/>
</dbReference>
<evidence type="ECO:0000313" key="2">
    <source>
        <dbReference type="EMBL" id="EUC54030.1"/>
    </source>
</evidence>
<evidence type="ECO:0000313" key="3">
    <source>
        <dbReference type="Proteomes" id="UP000030108"/>
    </source>
</evidence>
<dbReference type="Proteomes" id="UP000030108">
    <property type="component" value="Unassembled WGS sequence"/>
</dbReference>
<evidence type="ECO:0000256" key="1">
    <source>
        <dbReference type="SAM" id="MobiDB-lite"/>
    </source>
</evidence>
<gene>
    <name evidence="2" type="ORF">RSOL_027600</name>
</gene>
<organism evidence="2 3">
    <name type="scientific">Rhizoctonia solani AG-3 Rhs1AP</name>
    <dbReference type="NCBI Taxonomy" id="1086054"/>
    <lineage>
        <taxon>Eukaryota</taxon>
        <taxon>Fungi</taxon>
        <taxon>Dikarya</taxon>
        <taxon>Basidiomycota</taxon>
        <taxon>Agaricomycotina</taxon>
        <taxon>Agaricomycetes</taxon>
        <taxon>Cantharellales</taxon>
        <taxon>Ceratobasidiaceae</taxon>
        <taxon>Rhizoctonia</taxon>
    </lineage>
</organism>